<keyword evidence="9" id="KW-1185">Reference proteome</keyword>
<evidence type="ECO:0000259" key="4">
    <source>
        <dbReference type="Pfam" id="PF05199"/>
    </source>
</evidence>
<organism evidence="7 10">
    <name type="scientific">Phytophthora kernoviae</name>
    <dbReference type="NCBI Taxonomy" id="325452"/>
    <lineage>
        <taxon>Eukaryota</taxon>
        <taxon>Sar</taxon>
        <taxon>Stramenopiles</taxon>
        <taxon>Oomycota</taxon>
        <taxon>Peronosporomycetes</taxon>
        <taxon>Peronosporales</taxon>
        <taxon>Peronosporaceae</taxon>
        <taxon>Phytophthora</taxon>
    </lineage>
</organism>
<evidence type="ECO:0000313" key="7">
    <source>
        <dbReference type="EMBL" id="RLN02331.1"/>
    </source>
</evidence>
<comment type="similarity">
    <text evidence="1">Belongs to the GMC oxidoreductase family.</text>
</comment>
<dbReference type="InterPro" id="IPR036188">
    <property type="entry name" value="FAD/NAD-bd_sf"/>
</dbReference>
<dbReference type="STRING" id="325452.A0A421EU23"/>
<dbReference type="InterPro" id="IPR007867">
    <property type="entry name" value="GMC_OxRtase_C"/>
</dbReference>
<dbReference type="PANTHER" id="PTHR11552">
    <property type="entry name" value="GLUCOSE-METHANOL-CHOLINE GMC OXIDOREDUCTASE"/>
    <property type="match status" value="1"/>
</dbReference>
<feature type="binding site" evidence="2">
    <location>
        <position position="291"/>
    </location>
    <ligand>
        <name>FAD</name>
        <dbReference type="ChEBI" id="CHEBI:57692"/>
    </ligand>
</feature>
<dbReference type="EMBL" id="MAYM02002227">
    <property type="protein sequence ID" value="RLN02331.1"/>
    <property type="molecule type" value="Genomic_DNA"/>
</dbReference>
<dbReference type="EMBL" id="JPWU03000161">
    <property type="protein sequence ID" value="KAG2524214.1"/>
    <property type="molecule type" value="Genomic_DNA"/>
</dbReference>
<dbReference type="Proteomes" id="UP000792063">
    <property type="component" value="Unassembled WGS sequence"/>
</dbReference>
<comment type="caution">
    <text evidence="7">The sequence shown here is derived from an EMBL/GenBank/DDBJ whole genome shotgun (WGS) entry which is preliminary data.</text>
</comment>
<dbReference type="InterPro" id="IPR012132">
    <property type="entry name" value="GMC_OxRdtase"/>
</dbReference>
<gene>
    <name evidence="7" type="ORF">BBI17_005859</name>
    <name evidence="8" type="ORF">BBO99_00005844</name>
    <name evidence="5" type="ORF">JM16_005809</name>
    <name evidence="6" type="ORF">JM18_005483</name>
</gene>
<dbReference type="EMBL" id="MBDN02000181">
    <property type="protein sequence ID" value="RLN78623.1"/>
    <property type="molecule type" value="Genomic_DNA"/>
</dbReference>
<evidence type="ECO:0000313" key="9">
    <source>
        <dbReference type="Proteomes" id="UP000285624"/>
    </source>
</evidence>
<dbReference type="SUPFAM" id="SSF51905">
    <property type="entry name" value="FAD/NAD(P)-binding domain"/>
    <property type="match status" value="1"/>
</dbReference>
<keyword evidence="2" id="KW-0274">FAD</keyword>
<dbReference type="Pfam" id="PF05199">
    <property type="entry name" value="GMC_oxred_C"/>
    <property type="match status" value="1"/>
</dbReference>
<dbReference type="GO" id="GO:0050660">
    <property type="term" value="F:flavin adenine dinucleotide binding"/>
    <property type="evidence" value="ECO:0007669"/>
    <property type="project" value="InterPro"/>
</dbReference>
<dbReference type="Gene3D" id="3.50.50.60">
    <property type="entry name" value="FAD/NAD(P)-binding domain"/>
    <property type="match status" value="2"/>
</dbReference>
<dbReference type="PANTHER" id="PTHR11552:SF147">
    <property type="entry name" value="CHOLINE DEHYDROGENASE, MITOCHONDRIAL"/>
    <property type="match status" value="1"/>
</dbReference>
<dbReference type="EMBL" id="JPWV03000165">
    <property type="protein sequence ID" value="KAG2522506.1"/>
    <property type="molecule type" value="Genomic_DNA"/>
</dbReference>
<reference evidence="5" key="3">
    <citation type="submission" date="2020-06" db="EMBL/GenBank/DDBJ databases">
        <authorList>
            <person name="Studholme D.J."/>
        </authorList>
    </citation>
    <scope>NUCLEOTIDE SEQUENCE</scope>
    <source>
        <strain evidence="5">NZFS 2646</strain>
        <strain evidence="6">NZFS 3630</strain>
    </source>
</reference>
<comment type="cofactor">
    <cofactor evidence="2">
        <name>FAD</name>
        <dbReference type="ChEBI" id="CHEBI:57692"/>
    </cofactor>
</comment>
<reference evidence="9 10" key="2">
    <citation type="submission" date="2018-07" db="EMBL/GenBank/DDBJ databases">
        <title>Genome sequencing of oomycete isolates from Chile give support for New Zealand origin for Phytophthora kernoviae and make available the first Nothophytophthora sp. genome.</title>
        <authorList>
            <person name="Studholme D.J."/>
            <person name="Sanfuentes E."/>
            <person name="Panda P."/>
            <person name="Hill R."/>
            <person name="Sambles C."/>
            <person name="Grant M."/>
            <person name="Williams N.M."/>
            <person name="Mcdougal R.L."/>
        </authorList>
    </citation>
    <scope>NUCLEOTIDE SEQUENCE [LARGE SCALE GENOMIC DNA]</scope>
    <source>
        <strain evidence="7">Chile2</strain>
        <strain evidence="8">Chile4</strain>
    </source>
</reference>
<evidence type="ECO:0000313" key="5">
    <source>
        <dbReference type="EMBL" id="KAG2522506.1"/>
    </source>
</evidence>
<feature type="transmembrane region" description="Helical" evidence="3">
    <location>
        <begin position="21"/>
        <end position="48"/>
    </location>
</feature>
<feature type="domain" description="Glucose-methanol-choline oxidoreductase C-terminal" evidence="4">
    <location>
        <begin position="312"/>
        <end position="416"/>
    </location>
</feature>
<dbReference type="Proteomes" id="UP000285883">
    <property type="component" value="Unassembled WGS sequence"/>
</dbReference>
<evidence type="ECO:0000313" key="10">
    <source>
        <dbReference type="Proteomes" id="UP000285883"/>
    </source>
</evidence>
<evidence type="ECO:0000313" key="6">
    <source>
        <dbReference type="EMBL" id="KAG2524214.1"/>
    </source>
</evidence>
<reference evidence="5" key="1">
    <citation type="journal article" date="2015" name="Genom Data">
        <title>Genome sequences of six Phytophthora species associated with forests in New Zealand.</title>
        <authorList>
            <person name="Studholme D.J."/>
            <person name="McDougal R.L."/>
            <person name="Sambles C."/>
            <person name="Hansen E."/>
            <person name="Hardy G."/>
            <person name="Grant M."/>
            <person name="Ganley R.J."/>
            <person name="Williams N.M."/>
        </authorList>
    </citation>
    <scope>NUCLEOTIDE SEQUENCE</scope>
    <source>
        <strain evidence="5">NZFS 2646</strain>
        <strain evidence="6">NZFS 3630</strain>
    </source>
</reference>
<dbReference type="Proteomes" id="UP000285624">
    <property type="component" value="Unassembled WGS sequence"/>
</dbReference>
<dbReference type="Gene3D" id="3.30.560.10">
    <property type="entry name" value="Glucose Oxidase, domain 3"/>
    <property type="match status" value="2"/>
</dbReference>
<dbReference type="Proteomes" id="UP000785171">
    <property type="component" value="Unassembled WGS sequence"/>
</dbReference>
<keyword evidence="3" id="KW-0472">Membrane</keyword>
<keyword evidence="2" id="KW-0285">Flavoprotein</keyword>
<evidence type="ECO:0000313" key="8">
    <source>
        <dbReference type="EMBL" id="RLN78623.1"/>
    </source>
</evidence>
<keyword evidence="3" id="KW-1133">Transmembrane helix</keyword>
<protein>
    <recommendedName>
        <fullName evidence="4">Glucose-methanol-choline oxidoreductase C-terminal domain-containing protein</fullName>
    </recommendedName>
</protein>
<dbReference type="PIRSF" id="PIRSF000137">
    <property type="entry name" value="Alcohol_oxidase"/>
    <property type="match status" value="1"/>
</dbReference>
<proteinExistence type="inferred from homology"/>
<keyword evidence="3" id="KW-0812">Transmembrane</keyword>
<name>A0A421EU23_9STRA</name>
<dbReference type="GO" id="GO:0016614">
    <property type="term" value="F:oxidoreductase activity, acting on CH-OH group of donors"/>
    <property type="evidence" value="ECO:0007669"/>
    <property type="project" value="InterPro"/>
</dbReference>
<evidence type="ECO:0000256" key="1">
    <source>
        <dbReference type="ARBA" id="ARBA00010790"/>
    </source>
</evidence>
<accession>A0A421EU23</accession>
<evidence type="ECO:0000256" key="2">
    <source>
        <dbReference type="PIRSR" id="PIRSR000137-2"/>
    </source>
</evidence>
<dbReference type="AlphaFoldDB" id="A0A421EU23"/>
<sequence>MAVTERSPLLRADPSRTGRRIRVLVSGLALVLLLVGIVTCIAIVARYLRGSPTPVVPITPLMMAGEFDAIVIGGGPAGSVVSRLLSDDPWRRVLLLEAGNASQTQVGGKNAVPSTLNFKGLTPFDIPYYWTNVANTPSLHWAYPDVNIAKALGGCGIHNAMLYVRPLPTDLERWKMDKWTWEKTLEIYMDIEDFDGPNSSYHSTRGFLRTSPAGLESPLSNEFVEACEQIGIQRTEDFNAPGGRVGAGFYHFNTRDGVRESAVKAFLDPIVDTGTGISTRKNFQLLTDTTVTKINIDDKNVTRGVEVRYGNGTEQLIRLAEHGQVILTAAKKGRIGAEISPGVDVTSTKDLNKWVLDSVFRNSHWVGSASMSNSEDEGVVDDHLQVFGIKNLRVADASVIPFIPNGNVHSSVVMVANRAVQILREDEHEERRVHTKHAK</sequence>
<evidence type="ECO:0000256" key="3">
    <source>
        <dbReference type="SAM" id="Phobius"/>
    </source>
</evidence>